<keyword evidence="2" id="KW-1185">Reference proteome</keyword>
<reference evidence="1" key="2">
    <citation type="submission" date="2020-06" db="EMBL/GenBank/DDBJ databases">
        <title>Helianthus annuus Genome sequencing and assembly Release 2.</title>
        <authorList>
            <person name="Gouzy J."/>
            <person name="Langlade N."/>
            <person name="Munos S."/>
        </authorList>
    </citation>
    <scope>NUCLEOTIDE SEQUENCE</scope>
    <source>
        <tissue evidence="1">Leaves</tissue>
    </source>
</reference>
<dbReference type="Gramene" id="mRNA:HanXRQr2_Chr16g0757761">
    <property type="protein sequence ID" value="mRNA:HanXRQr2_Chr16g0757761"/>
    <property type="gene ID" value="HanXRQr2_Chr16g0757761"/>
</dbReference>
<dbReference type="EMBL" id="MNCJ02000331">
    <property type="protein sequence ID" value="KAF5760810.1"/>
    <property type="molecule type" value="Genomic_DNA"/>
</dbReference>
<organism evidence="1 2">
    <name type="scientific">Helianthus annuus</name>
    <name type="common">Common sunflower</name>
    <dbReference type="NCBI Taxonomy" id="4232"/>
    <lineage>
        <taxon>Eukaryota</taxon>
        <taxon>Viridiplantae</taxon>
        <taxon>Streptophyta</taxon>
        <taxon>Embryophyta</taxon>
        <taxon>Tracheophyta</taxon>
        <taxon>Spermatophyta</taxon>
        <taxon>Magnoliopsida</taxon>
        <taxon>eudicotyledons</taxon>
        <taxon>Gunneridae</taxon>
        <taxon>Pentapetalae</taxon>
        <taxon>asterids</taxon>
        <taxon>campanulids</taxon>
        <taxon>Asterales</taxon>
        <taxon>Asteraceae</taxon>
        <taxon>Asteroideae</taxon>
        <taxon>Heliantheae alliance</taxon>
        <taxon>Heliantheae</taxon>
        <taxon>Helianthus</taxon>
    </lineage>
</organism>
<dbReference type="AlphaFoldDB" id="A0A9K3GYU2"/>
<proteinExistence type="predicted"/>
<evidence type="ECO:0000313" key="2">
    <source>
        <dbReference type="Proteomes" id="UP000215914"/>
    </source>
</evidence>
<name>A0A9K3GYU2_HELAN</name>
<sequence>MSDQWSPSSRDVPVLKLGDQGATLPSCFFYFWRLHGRSPIAR</sequence>
<evidence type="ECO:0000313" key="1">
    <source>
        <dbReference type="EMBL" id="KAF5760810.1"/>
    </source>
</evidence>
<gene>
    <name evidence="1" type="ORF">HanXRQr2_Chr16g0757761</name>
</gene>
<accession>A0A9K3GYU2</accession>
<reference evidence="1" key="1">
    <citation type="journal article" date="2017" name="Nature">
        <title>The sunflower genome provides insights into oil metabolism, flowering and Asterid evolution.</title>
        <authorList>
            <person name="Badouin H."/>
            <person name="Gouzy J."/>
            <person name="Grassa C.J."/>
            <person name="Murat F."/>
            <person name="Staton S.E."/>
            <person name="Cottret L."/>
            <person name="Lelandais-Briere C."/>
            <person name="Owens G.L."/>
            <person name="Carrere S."/>
            <person name="Mayjonade B."/>
            <person name="Legrand L."/>
            <person name="Gill N."/>
            <person name="Kane N.C."/>
            <person name="Bowers J.E."/>
            <person name="Hubner S."/>
            <person name="Bellec A."/>
            <person name="Berard A."/>
            <person name="Berges H."/>
            <person name="Blanchet N."/>
            <person name="Boniface M.C."/>
            <person name="Brunel D."/>
            <person name="Catrice O."/>
            <person name="Chaidir N."/>
            <person name="Claudel C."/>
            <person name="Donnadieu C."/>
            <person name="Faraut T."/>
            <person name="Fievet G."/>
            <person name="Helmstetter N."/>
            <person name="King M."/>
            <person name="Knapp S.J."/>
            <person name="Lai Z."/>
            <person name="Le Paslier M.C."/>
            <person name="Lippi Y."/>
            <person name="Lorenzon L."/>
            <person name="Mandel J.R."/>
            <person name="Marage G."/>
            <person name="Marchand G."/>
            <person name="Marquand E."/>
            <person name="Bret-Mestries E."/>
            <person name="Morien E."/>
            <person name="Nambeesan S."/>
            <person name="Nguyen T."/>
            <person name="Pegot-Espagnet P."/>
            <person name="Pouilly N."/>
            <person name="Raftis F."/>
            <person name="Sallet E."/>
            <person name="Schiex T."/>
            <person name="Thomas J."/>
            <person name="Vandecasteele C."/>
            <person name="Vares D."/>
            <person name="Vear F."/>
            <person name="Vautrin S."/>
            <person name="Crespi M."/>
            <person name="Mangin B."/>
            <person name="Burke J.M."/>
            <person name="Salse J."/>
            <person name="Munos S."/>
            <person name="Vincourt P."/>
            <person name="Rieseberg L.H."/>
            <person name="Langlade N.B."/>
        </authorList>
    </citation>
    <scope>NUCLEOTIDE SEQUENCE</scope>
    <source>
        <tissue evidence="1">Leaves</tissue>
    </source>
</reference>
<comment type="caution">
    <text evidence="1">The sequence shown here is derived from an EMBL/GenBank/DDBJ whole genome shotgun (WGS) entry which is preliminary data.</text>
</comment>
<protein>
    <submittedName>
        <fullName evidence="1">Uncharacterized protein</fullName>
    </submittedName>
</protein>
<dbReference type="Proteomes" id="UP000215914">
    <property type="component" value="Unassembled WGS sequence"/>
</dbReference>